<dbReference type="EMBL" id="SZYH01000001">
    <property type="protein sequence ID" value="TKV67613.1"/>
    <property type="molecule type" value="Genomic_DNA"/>
</dbReference>
<comment type="caution">
    <text evidence="3">The sequence shown here is derived from an EMBL/GenBank/DDBJ whole genome shotgun (WGS) entry which is preliminary data.</text>
</comment>
<dbReference type="SMART" id="SM00062">
    <property type="entry name" value="PBPb"/>
    <property type="match status" value="1"/>
</dbReference>
<evidence type="ECO:0000259" key="2">
    <source>
        <dbReference type="SMART" id="SM00062"/>
    </source>
</evidence>
<sequence>MQLVSRFPVLIAGWALVAIFLAGSSLVSAAEPATEEAVTFSIPDVWPWAYEDDAGELRGSLIDVANRLSAKTGIPVIPRLRPLRRAIVELRKGTVNFSILFQNPELDIEAINVSSVTQVNLLLAAMAESDYPLTLGALKGKRVAYIRGTYLGEIFEQDTDVVKVPVSAISQAVELLSLGRISAILASDHNIYRTLSSQNLGRDLLRYHEHVPGQKGVLYMSRASSRPEVARKFSAAIDQMEADGELYRIFYSNAASTYKHDTLLSAQ</sequence>
<reference evidence="3 4" key="1">
    <citation type="submission" date="2019-05" db="EMBL/GenBank/DDBJ databases">
        <title>Marinobacter panjinensis sp. nov., a moderately halophilic bacterium isolated from sea tidal flat environment.</title>
        <authorList>
            <person name="Yang W."/>
            <person name="An M."/>
            <person name="He W."/>
            <person name="Luo X."/>
            <person name="Zhu L."/>
            <person name="Chen G."/>
            <person name="Zhang Y."/>
            <person name="Wang Y."/>
        </authorList>
    </citation>
    <scope>NUCLEOTIDE SEQUENCE [LARGE SCALE GENOMIC DNA]</scope>
    <source>
        <strain evidence="3 4">PJ-16</strain>
    </source>
</reference>
<dbReference type="AlphaFoldDB" id="A0A4U6R2H9"/>
<feature type="signal peptide" evidence="1">
    <location>
        <begin position="1"/>
        <end position="29"/>
    </location>
</feature>
<keyword evidence="1" id="KW-0732">Signal</keyword>
<evidence type="ECO:0000313" key="4">
    <source>
        <dbReference type="Proteomes" id="UP000308488"/>
    </source>
</evidence>
<proteinExistence type="predicted"/>
<organism evidence="3 4">
    <name type="scientific">Marinobacter panjinensis</name>
    <dbReference type="NCBI Taxonomy" id="2576384"/>
    <lineage>
        <taxon>Bacteria</taxon>
        <taxon>Pseudomonadati</taxon>
        <taxon>Pseudomonadota</taxon>
        <taxon>Gammaproteobacteria</taxon>
        <taxon>Pseudomonadales</taxon>
        <taxon>Marinobacteraceae</taxon>
        <taxon>Marinobacter</taxon>
    </lineage>
</organism>
<dbReference type="SUPFAM" id="SSF53850">
    <property type="entry name" value="Periplasmic binding protein-like II"/>
    <property type="match status" value="1"/>
</dbReference>
<dbReference type="InterPro" id="IPR001638">
    <property type="entry name" value="Solute-binding_3/MltF_N"/>
</dbReference>
<dbReference type="OrthoDB" id="6120914at2"/>
<dbReference type="Gene3D" id="3.40.190.10">
    <property type="entry name" value="Periplasmic binding protein-like II"/>
    <property type="match status" value="2"/>
</dbReference>
<name>A0A4U6R2H9_9GAMM</name>
<protein>
    <submittedName>
        <fullName evidence="3">Amino acid ABC transporter substrate-binding protein</fullName>
    </submittedName>
</protein>
<dbReference type="RefSeq" id="WP_137435027.1">
    <property type="nucleotide sequence ID" value="NZ_JANRHC010000001.1"/>
</dbReference>
<evidence type="ECO:0000256" key="1">
    <source>
        <dbReference type="SAM" id="SignalP"/>
    </source>
</evidence>
<accession>A0A4U6R2H9</accession>
<dbReference type="Pfam" id="PF00497">
    <property type="entry name" value="SBP_bac_3"/>
    <property type="match status" value="1"/>
</dbReference>
<evidence type="ECO:0000313" key="3">
    <source>
        <dbReference type="EMBL" id="TKV67613.1"/>
    </source>
</evidence>
<keyword evidence="4" id="KW-1185">Reference proteome</keyword>
<feature type="domain" description="Solute-binding protein family 3/N-terminal" evidence="2">
    <location>
        <begin position="37"/>
        <end position="253"/>
    </location>
</feature>
<gene>
    <name evidence="3" type="ORF">FDP08_05675</name>
</gene>
<dbReference type="Proteomes" id="UP000308488">
    <property type="component" value="Unassembled WGS sequence"/>
</dbReference>
<feature type="chain" id="PRO_5020917676" evidence="1">
    <location>
        <begin position="30"/>
        <end position="267"/>
    </location>
</feature>